<organism evidence="1 2">
    <name type="scientific">Candidatus Methylophosphatis roskildensis</name>
    <dbReference type="NCBI Taxonomy" id="2899263"/>
    <lineage>
        <taxon>Bacteria</taxon>
        <taxon>Pseudomonadati</taxon>
        <taxon>Pseudomonadota</taxon>
        <taxon>Betaproteobacteria</taxon>
        <taxon>Nitrosomonadales</taxon>
        <taxon>Sterolibacteriaceae</taxon>
        <taxon>Candidatus Methylophosphatis</taxon>
    </lineage>
</organism>
<accession>A0A9D7HKI3</accession>
<reference evidence="1" key="1">
    <citation type="submission" date="2020-10" db="EMBL/GenBank/DDBJ databases">
        <title>Connecting structure to function with the recovery of over 1000 high-quality activated sludge metagenome-assembled genomes encoding full-length rRNA genes using long-read sequencing.</title>
        <authorList>
            <person name="Singleton C.M."/>
            <person name="Petriglieri F."/>
            <person name="Kristensen J.M."/>
            <person name="Kirkegaard R.H."/>
            <person name="Michaelsen T.Y."/>
            <person name="Andersen M.H."/>
            <person name="Karst S.M."/>
            <person name="Dueholm M.S."/>
            <person name="Nielsen P.H."/>
            <person name="Albertsen M."/>
        </authorList>
    </citation>
    <scope>NUCLEOTIDE SEQUENCE</scope>
    <source>
        <strain evidence="1">Bjer_18-Q3-R1-45_BAT3C.347</strain>
    </source>
</reference>
<evidence type="ECO:0000313" key="1">
    <source>
        <dbReference type="EMBL" id="MBK6971648.1"/>
    </source>
</evidence>
<gene>
    <name evidence="1" type="ORF">IPH26_01380</name>
</gene>
<proteinExistence type="predicted"/>
<name>A0A9D7HKI3_9PROT</name>
<comment type="caution">
    <text evidence="1">The sequence shown here is derived from an EMBL/GenBank/DDBJ whole genome shotgun (WGS) entry which is preliminary data.</text>
</comment>
<evidence type="ECO:0000313" key="2">
    <source>
        <dbReference type="Proteomes" id="UP000807785"/>
    </source>
</evidence>
<dbReference type="EMBL" id="JADJEV010000001">
    <property type="protein sequence ID" value="MBK6971648.1"/>
    <property type="molecule type" value="Genomic_DNA"/>
</dbReference>
<protein>
    <submittedName>
        <fullName evidence="1">Uncharacterized protein</fullName>
    </submittedName>
</protein>
<dbReference type="Proteomes" id="UP000807785">
    <property type="component" value="Unassembled WGS sequence"/>
</dbReference>
<sequence length="101" mass="10789">MGRSRGSCHLERAVPRFALSVAVILRSVLCPARRFSNISGLTVTGPAGSKTQTQPSYVKAIAANDLVVDFGPGNGIWAYINSNVHDGLWTNMMSAPRTTLS</sequence>
<dbReference type="AlphaFoldDB" id="A0A9D7HKI3"/>